<name>A0A5Q0QGK7_9SPHI</name>
<evidence type="ECO:0000313" key="2">
    <source>
        <dbReference type="EMBL" id="QGA26792.1"/>
    </source>
</evidence>
<organism evidence="2 3">
    <name type="scientific">Sphingobacterium zhuxiongii</name>
    <dbReference type="NCBI Taxonomy" id="2662364"/>
    <lineage>
        <taxon>Bacteria</taxon>
        <taxon>Pseudomonadati</taxon>
        <taxon>Bacteroidota</taxon>
        <taxon>Sphingobacteriia</taxon>
        <taxon>Sphingobacteriales</taxon>
        <taxon>Sphingobacteriaceae</taxon>
        <taxon>Sphingobacterium</taxon>
    </lineage>
</organism>
<keyword evidence="3" id="KW-1185">Reference proteome</keyword>
<dbReference type="EMBL" id="CP045652">
    <property type="protein sequence ID" value="QGA26792.1"/>
    <property type="molecule type" value="Genomic_DNA"/>
</dbReference>
<evidence type="ECO:0000313" key="3">
    <source>
        <dbReference type="Proteomes" id="UP000326921"/>
    </source>
</evidence>
<evidence type="ECO:0000259" key="1">
    <source>
        <dbReference type="Pfam" id="PF13788"/>
    </source>
</evidence>
<dbReference type="KEGG" id="sphe:GFH32_10865"/>
<protein>
    <submittedName>
        <fullName evidence="2">DUF4180 domain-containing protein</fullName>
    </submittedName>
</protein>
<reference evidence="2 3" key="1">
    <citation type="submission" date="2019-10" db="EMBL/GenBank/DDBJ databases">
        <authorList>
            <person name="Dong K."/>
        </authorList>
    </citation>
    <scope>NUCLEOTIDE SEQUENCE [LARGE SCALE GENOMIC DNA]</scope>
    <source>
        <strain evidence="3">dk4302</strain>
    </source>
</reference>
<dbReference type="Proteomes" id="UP000326921">
    <property type="component" value="Chromosome"/>
</dbReference>
<dbReference type="InterPro" id="IPR025438">
    <property type="entry name" value="DUF4180"/>
</dbReference>
<gene>
    <name evidence="2" type="ORF">GFH32_10865</name>
</gene>
<feature type="domain" description="DUF4180" evidence="1">
    <location>
        <begin position="9"/>
        <end position="115"/>
    </location>
</feature>
<dbReference type="AlphaFoldDB" id="A0A5Q0QGK7"/>
<sequence length="122" mass="14050">MTIDFSEVNKLKIAEVIADDIVLSSTEDALAILGDLYFQEVDRLFIYERNIIPVFFDLKSRIAGDILQKFTQYQMPVSIIGDFSNYQSKSLRDFIFESNQGKQIHFCGTKVEAIEMANRLKK</sequence>
<dbReference type="Pfam" id="PF13788">
    <property type="entry name" value="DUF4180"/>
    <property type="match status" value="1"/>
</dbReference>
<accession>A0A5Q0QGK7</accession>
<proteinExistence type="predicted"/>
<dbReference type="RefSeq" id="WP_153511640.1">
    <property type="nucleotide sequence ID" value="NZ_CP045652.1"/>
</dbReference>